<evidence type="ECO:0000256" key="1">
    <source>
        <dbReference type="SAM" id="MobiDB-lite"/>
    </source>
</evidence>
<gene>
    <name evidence="2" type="ORF">WA026_004131</name>
</gene>
<accession>A0AAW1U6K9</accession>
<name>A0AAW1U6K9_9CUCU</name>
<feature type="compositionally biased region" description="Polar residues" evidence="1">
    <location>
        <begin position="90"/>
        <end position="113"/>
    </location>
</feature>
<feature type="compositionally biased region" description="Low complexity" evidence="1">
    <location>
        <begin position="68"/>
        <end position="81"/>
    </location>
</feature>
<evidence type="ECO:0000313" key="3">
    <source>
        <dbReference type="Proteomes" id="UP001431783"/>
    </source>
</evidence>
<dbReference type="EMBL" id="JARQZJ010000061">
    <property type="protein sequence ID" value="KAK9879281.1"/>
    <property type="molecule type" value="Genomic_DNA"/>
</dbReference>
<dbReference type="Proteomes" id="UP001431783">
    <property type="component" value="Unassembled WGS sequence"/>
</dbReference>
<protein>
    <submittedName>
        <fullName evidence="2">Uncharacterized protein</fullName>
    </submittedName>
</protein>
<proteinExistence type="predicted"/>
<keyword evidence="3" id="KW-1185">Reference proteome</keyword>
<organism evidence="2 3">
    <name type="scientific">Henosepilachna vigintioctopunctata</name>
    <dbReference type="NCBI Taxonomy" id="420089"/>
    <lineage>
        <taxon>Eukaryota</taxon>
        <taxon>Metazoa</taxon>
        <taxon>Ecdysozoa</taxon>
        <taxon>Arthropoda</taxon>
        <taxon>Hexapoda</taxon>
        <taxon>Insecta</taxon>
        <taxon>Pterygota</taxon>
        <taxon>Neoptera</taxon>
        <taxon>Endopterygota</taxon>
        <taxon>Coleoptera</taxon>
        <taxon>Polyphaga</taxon>
        <taxon>Cucujiformia</taxon>
        <taxon>Coccinelloidea</taxon>
        <taxon>Coccinellidae</taxon>
        <taxon>Epilachninae</taxon>
        <taxon>Epilachnini</taxon>
        <taxon>Henosepilachna</taxon>
    </lineage>
</organism>
<comment type="caution">
    <text evidence="2">The sequence shown here is derived from an EMBL/GenBank/DDBJ whole genome shotgun (WGS) entry which is preliminary data.</text>
</comment>
<feature type="compositionally biased region" description="Gly residues" evidence="1">
    <location>
        <begin position="199"/>
        <end position="212"/>
    </location>
</feature>
<feature type="region of interest" description="Disordered" evidence="1">
    <location>
        <begin position="66"/>
        <end position="228"/>
    </location>
</feature>
<reference evidence="2 3" key="1">
    <citation type="submission" date="2023-03" db="EMBL/GenBank/DDBJ databases">
        <title>Genome insight into feeding habits of ladybird beetles.</title>
        <authorList>
            <person name="Li H.-S."/>
            <person name="Huang Y.-H."/>
            <person name="Pang H."/>
        </authorList>
    </citation>
    <scope>NUCLEOTIDE SEQUENCE [LARGE SCALE GENOMIC DNA]</scope>
    <source>
        <strain evidence="2">SYSU_2023b</strain>
        <tissue evidence="2">Whole body</tissue>
    </source>
</reference>
<feature type="compositionally biased region" description="Low complexity" evidence="1">
    <location>
        <begin position="114"/>
        <end position="140"/>
    </location>
</feature>
<feature type="compositionally biased region" description="Gly residues" evidence="1">
    <location>
        <begin position="162"/>
        <end position="171"/>
    </location>
</feature>
<sequence length="590" mass="64571">MERCALAQRAEYVLCAAHGQLGYGLERQRWNLRRCVSAGQHLQLSGELKGNVSIATHQGLHFNQQHTSSNNASAQQPQSQSQGGGQQNQMPSHPQSQMGGNSTQNVQNPHGNINMSQQQSQSSMSNSMNNPMMSNAQQQQIPTAQHMGSQQGPMGNSMQNGGMQGMQGMGNPGMQSSIQGPGGNMQSGIQNSASMSGGSMQGSLGGMGGNNMMGGSPLHPGSMSSLSENYSMSQSQTINFTQQNLRQRGNGGPGMGTPMSGNPTMNPMSAQMGAARMMNQQQQAVLEQQQKLMQQQMLRNQQQQQHQQAAAAAAMQQHMVRPPPPEYKASAGMMQPRYGAGMRRMPHQPIPPSGPMMRPHNVYMLQQQQQQHLATRNIYPRQQNPMTSSIEALQQKTEWRHILLSQQQNTNFNNQMRPQFQQGFNMNPAANNIQQMTALQHQQMRMQHSLTPGGISSGGQPMGQAQVMNQGPGSGPMSQLGGMNQQMQLMQQQNLMQQQQNSQLSMTNIHMQQSQSLSLNQSLQQHQQQNNMNLVNNSSAATNSLASFNPQAADFNLEFLDNLSTSDSAPFSEQELLSSFDTDSGFNLDF</sequence>
<feature type="compositionally biased region" description="Low complexity" evidence="1">
    <location>
        <begin position="150"/>
        <end position="161"/>
    </location>
</feature>
<dbReference type="AlphaFoldDB" id="A0AAW1U6K9"/>
<evidence type="ECO:0000313" key="2">
    <source>
        <dbReference type="EMBL" id="KAK9879281.1"/>
    </source>
</evidence>